<dbReference type="PANTHER" id="PTHR42806">
    <property type="entry name" value="GLYCINE CLEAVAGE SYSTEM P-PROTEIN"/>
    <property type="match status" value="1"/>
</dbReference>
<dbReference type="KEGG" id="hjo:AY555_02520"/>
<dbReference type="InterPro" id="IPR049315">
    <property type="entry name" value="GDC-P_N"/>
</dbReference>
<dbReference type="Gene3D" id="3.40.640.10">
    <property type="entry name" value="Type I PLP-dependent aspartate aminotransferase-like (Major domain)"/>
    <property type="match status" value="1"/>
</dbReference>
<dbReference type="HAMAP" id="MF_00712">
    <property type="entry name" value="GcvPA"/>
    <property type="match status" value="1"/>
</dbReference>
<reference evidence="4 5" key="1">
    <citation type="submission" date="2016-02" db="EMBL/GenBank/DDBJ databases">
        <title>Complete Genome of H5569, the type strain of the newly described species Haematospirillium jordaniae.</title>
        <authorList>
            <person name="Nicholson A.C."/>
            <person name="Humrighouse B.W."/>
            <person name="Loparov V."/>
            <person name="McQuiston J.R."/>
        </authorList>
    </citation>
    <scope>NUCLEOTIDE SEQUENCE [LARGE SCALE GENOMIC DNA]</scope>
    <source>
        <strain evidence="4 5">H5569</strain>
    </source>
</reference>
<dbReference type="InterPro" id="IPR015421">
    <property type="entry name" value="PyrdxlP-dep_Trfase_major"/>
</dbReference>
<comment type="subunit">
    <text evidence="2">The glycine cleavage system is composed of four proteins: P, T, L and H. In this organism, the P 'protein' is a heterodimer of two subunits.</text>
</comment>
<protein>
    <recommendedName>
        <fullName evidence="2">Probable glycine dehydrogenase (decarboxylating) subunit 1</fullName>
        <ecNumber evidence="2">1.4.4.2</ecNumber>
    </recommendedName>
    <alternativeName>
        <fullName evidence="2">Glycine cleavage system P-protein subunit 1</fullName>
    </alternativeName>
    <alternativeName>
        <fullName evidence="2">Glycine decarboxylase subunit 1</fullName>
    </alternativeName>
    <alternativeName>
        <fullName evidence="2">Glycine dehydrogenase (aminomethyl-transferring) subunit 1</fullName>
    </alternativeName>
</protein>
<dbReference type="InterPro" id="IPR015424">
    <property type="entry name" value="PyrdxlP-dep_Trfase"/>
</dbReference>
<dbReference type="InterPro" id="IPR023010">
    <property type="entry name" value="GcvPA"/>
</dbReference>
<dbReference type="GO" id="GO:0009116">
    <property type="term" value="P:nucleoside metabolic process"/>
    <property type="evidence" value="ECO:0007669"/>
    <property type="project" value="InterPro"/>
</dbReference>
<dbReference type="GO" id="GO:0004375">
    <property type="term" value="F:glycine dehydrogenase (decarboxylating) activity"/>
    <property type="evidence" value="ECO:0007669"/>
    <property type="project" value="UniProtKB-EC"/>
</dbReference>
<dbReference type="GO" id="GO:0019464">
    <property type="term" value="P:glycine decarboxylation via glycine cleavage system"/>
    <property type="evidence" value="ECO:0007669"/>
    <property type="project" value="UniProtKB-UniRule"/>
</dbReference>
<dbReference type="EC" id="1.4.4.2" evidence="2"/>
<evidence type="ECO:0000313" key="5">
    <source>
        <dbReference type="Proteomes" id="UP000076066"/>
    </source>
</evidence>
<dbReference type="Pfam" id="PF02347">
    <property type="entry name" value="GDC-P"/>
    <property type="match status" value="1"/>
</dbReference>
<dbReference type="OrthoDB" id="9801272at2"/>
<keyword evidence="5" id="KW-1185">Reference proteome</keyword>
<gene>
    <name evidence="2" type="primary">gcvPA</name>
    <name evidence="4" type="ORF">AY555_02520</name>
</gene>
<dbReference type="Proteomes" id="UP000076066">
    <property type="component" value="Chromosome"/>
</dbReference>
<name>A0A143DC56_9PROT</name>
<dbReference type="Gene3D" id="3.90.1150.10">
    <property type="entry name" value="Aspartate Aminotransferase, domain 1"/>
    <property type="match status" value="1"/>
</dbReference>
<dbReference type="STRING" id="1549855.AY555_02520"/>
<organism evidence="4 5">
    <name type="scientific">Haematospirillum jordaniae</name>
    <dbReference type="NCBI Taxonomy" id="1549855"/>
    <lineage>
        <taxon>Bacteria</taxon>
        <taxon>Pseudomonadati</taxon>
        <taxon>Pseudomonadota</taxon>
        <taxon>Alphaproteobacteria</taxon>
        <taxon>Rhodospirillales</taxon>
        <taxon>Novispirillaceae</taxon>
        <taxon>Haematospirillum</taxon>
    </lineage>
</organism>
<dbReference type="GeneID" id="53316025"/>
<evidence type="ECO:0000256" key="2">
    <source>
        <dbReference type="HAMAP-Rule" id="MF_00712"/>
    </source>
</evidence>
<dbReference type="RefSeq" id="WP_066133004.1">
    <property type="nucleotide sequence ID" value="NZ_CP014525.1"/>
</dbReference>
<comment type="similarity">
    <text evidence="2">Belongs to the GcvP family. N-terminal subunit subfamily.</text>
</comment>
<dbReference type="PANTHER" id="PTHR42806:SF1">
    <property type="entry name" value="GLYCINE DEHYDROGENASE (DECARBOXYLATING)"/>
    <property type="match status" value="1"/>
</dbReference>
<evidence type="ECO:0000313" key="4">
    <source>
        <dbReference type="EMBL" id="AMW34236.1"/>
    </source>
</evidence>
<sequence length="448" mass="48199">MRYLPLTEEDRRQMLDRIGAGSVEDLFRSIPQAARDNAPRHLPGSRCEMDVEREIQALAARNLDRTKGPTFLGAGNYFHHVPAALDYLIQRGEFMTAYTPYQPEIAQGTLQVLFEFQTQVAMITGMEVANASLYDGATACAEAAAMAARITGRSRVVISGQVHPHFSSTTHTFLKHTAIDVEILPPDPMNQDDLLKYVEADVACIIVQTPGFFGHLHDTTDLANALHAAGALLVVAVCETLSLGIVKPPGAMGADIVVGEGQSLAIPPGFGGPGVGLFATRNAFIRQMPGRLCGETVDSEGRRGFVLTLSTREQHIRREKATSNICTNSGLIATAFSIFMTLLGDKGFTELAELNHALACTAADRLAAIPGVSLLSGTFFNEFALMLKQPAAPVVDALAERNIMAGIPASRFWPGDKTVENILLVAVTETNTDAEIRTLVHHLGDILA</sequence>
<dbReference type="InterPro" id="IPR015422">
    <property type="entry name" value="PyrdxlP-dep_Trfase_small"/>
</dbReference>
<proteinExistence type="inferred from homology"/>
<evidence type="ECO:0000256" key="1">
    <source>
        <dbReference type="ARBA" id="ARBA00023002"/>
    </source>
</evidence>
<dbReference type="AlphaFoldDB" id="A0A143DC56"/>
<evidence type="ECO:0000259" key="3">
    <source>
        <dbReference type="Pfam" id="PF02347"/>
    </source>
</evidence>
<dbReference type="EMBL" id="CP014525">
    <property type="protein sequence ID" value="AMW34236.1"/>
    <property type="molecule type" value="Genomic_DNA"/>
</dbReference>
<comment type="catalytic activity">
    <reaction evidence="2">
        <text>N(6)-[(R)-lipoyl]-L-lysyl-[glycine-cleavage complex H protein] + glycine + H(+) = N(6)-[(R)-S(8)-aminomethyldihydrolipoyl]-L-lysyl-[glycine-cleavage complex H protein] + CO2</text>
        <dbReference type="Rhea" id="RHEA:24304"/>
        <dbReference type="Rhea" id="RHEA-COMP:10494"/>
        <dbReference type="Rhea" id="RHEA-COMP:10495"/>
        <dbReference type="ChEBI" id="CHEBI:15378"/>
        <dbReference type="ChEBI" id="CHEBI:16526"/>
        <dbReference type="ChEBI" id="CHEBI:57305"/>
        <dbReference type="ChEBI" id="CHEBI:83099"/>
        <dbReference type="ChEBI" id="CHEBI:83143"/>
        <dbReference type="EC" id="1.4.4.2"/>
    </reaction>
</comment>
<dbReference type="NCBIfam" id="NF001696">
    <property type="entry name" value="PRK00451.1"/>
    <property type="match status" value="1"/>
</dbReference>
<feature type="domain" description="Glycine cleavage system P-protein N-terminal" evidence="3">
    <location>
        <begin position="1"/>
        <end position="442"/>
    </location>
</feature>
<accession>A0A143DC56</accession>
<dbReference type="SUPFAM" id="SSF53383">
    <property type="entry name" value="PLP-dependent transferases"/>
    <property type="match status" value="1"/>
</dbReference>
<comment type="function">
    <text evidence="2">The glycine cleavage system catalyzes the degradation of glycine. The P protein binds the alpha-amino group of glycine through its pyridoxal phosphate cofactor; CO(2) is released and the remaining methylamine moiety is then transferred to the lipoamide cofactor of the H protein.</text>
</comment>
<dbReference type="PIRSF" id="PIRSF006815">
    <property type="entry name" value="GcvPA"/>
    <property type="match status" value="1"/>
</dbReference>
<keyword evidence="1 2" id="KW-0560">Oxidoreductase</keyword>